<feature type="transmembrane region" description="Helical" evidence="1">
    <location>
        <begin position="143"/>
        <end position="170"/>
    </location>
</feature>
<keyword evidence="1" id="KW-0812">Transmembrane</keyword>
<evidence type="ECO:0008006" key="4">
    <source>
        <dbReference type="Google" id="ProtNLM"/>
    </source>
</evidence>
<evidence type="ECO:0000256" key="1">
    <source>
        <dbReference type="SAM" id="Phobius"/>
    </source>
</evidence>
<evidence type="ECO:0000313" key="3">
    <source>
        <dbReference type="Proteomes" id="UP000027222"/>
    </source>
</evidence>
<name>A0A067T6K6_GALM3</name>
<dbReference type="EMBL" id="KL142374">
    <property type="protein sequence ID" value="KDR78776.1"/>
    <property type="molecule type" value="Genomic_DNA"/>
</dbReference>
<dbReference type="AlphaFoldDB" id="A0A067T6K6"/>
<reference evidence="3" key="1">
    <citation type="journal article" date="2014" name="Proc. Natl. Acad. Sci. U.S.A.">
        <title>Extensive sampling of basidiomycete genomes demonstrates inadequacy of the white-rot/brown-rot paradigm for wood decay fungi.</title>
        <authorList>
            <person name="Riley R."/>
            <person name="Salamov A.A."/>
            <person name="Brown D.W."/>
            <person name="Nagy L.G."/>
            <person name="Floudas D."/>
            <person name="Held B.W."/>
            <person name="Levasseur A."/>
            <person name="Lombard V."/>
            <person name="Morin E."/>
            <person name="Otillar R."/>
            <person name="Lindquist E.A."/>
            <person name="Sun H."/>
            <person name="LaButti K.M."/>
            <person name="Schmutz J."/>
            <person name="Jabbour D."/>
            <person name="Luo H."/>
            <person name="Baker S.E."/>
            <person name="Pisabarro A.G."/>
            <person name="Walton J.D."/>
            <person name="Blanchette R.A."/>
            <person name="Henrissat B."/>
            <person name="Martin F."/>
            <person name="Cullen D."/>
            <person name="Hibbett D.S."/>
            <person name="Grigoriev I.V."/>
        </authorList>
    </citation>
    <scope>NUCLEOTIDE SEQUENCE [LARGE SCALE GENOMIC DNA]</scope>
    <source>
        <strain evidence="3">CBS 339.88</strain>
    </source>
</reference>
<feature type="transmembrane region" description="Helical" evidence="1">
    <location>
        <begin position="64"/>
        <end position="82"/>
    </location>
</feature>
<dbReference type="Proteomes" id="UP000027222">
    <property type="component" value="Unassembled WGS sequence"/>
</dbReference>
<proteinExistence type="predicted"/>
<feature type="transmembrane region" description="Helical" evidence="1">
    <location>
        <begin position="94"/>
        <end position="114"/>
    </location>
</feature>
<keyword evidence="1" id="KW-1133">Transmembrane helix</keyword>
<accession>A0A067T6K6</accession>
<dbReference type="HOGENOM" id="CLU_087664_0_0_1"/>
<keyword evidence="3" id="KW-1185">Reference proteome</keyword>
<evidence type="ECO:0000313" key="2">
    <source>
        <dbReference type="EMBL" id="KDR78776.1"/>
    </source>
</evidence>
<gene>
    <name evidence="2" type="ORF">GALMADRAFT_137782</name>
</gene>
<protein>
    <recommendedName>
        <fullName evidence="4">Transmembrane protein</fullName>
    </recommendedName>
</protein>
<sequence length="216" mass="24746">MSFYSFGLGFIFQRRMAVSSCFLPHPICTKSLCDQRLDIKAGGLIFGYNQWNENLLHMKRLWTIMRKICVLLIPLSLAFFQVNGVGDNFYVRTSALSSCISSSAGLFISNWYLIRSLSFTSKEIRREWVKASRSLRTKETTDFWVFISLPISCVARAIFFCLATIVFVTWTNETNVPSSQAMDTFVASALFLTCLMTLELLQTYRAIKWLCNARVN</sequence>
<feature type="transmembrane region" description="Helical" evidence="1">
    <location>
        <begin position="182"/>
        <end position="201"/>
    </location>
</feature>
<organism evidence="2 3">
    <name type="scientific">Galerina marginata (strain CBS 339.88)</name>
    <dbReference type="NCBI Taxonomy" id="685588"/>
    <lineage>
        <taxon>Eukaryota</taxon>
        <taxon>Fungi</taxon>
        <taxon>Dikarya</taxon>
        <taxon>Basidiomycota</taxon>
        <taxon>Agaricomycotina</taxon>
        <taxon>Agaricomycetes</taxon>
        <taxon>Agaricomycetidae</taxon>
        <taxon>Agaricales</taxon>
        <taxon>Agaricineae</taxon>
        <taxon>Strophariaceae</taxon>
        <taxon>Galerina</taxon>
    </lineage>
</organism>
<keyword evidence="1" id="KW-0472">Membrane</keyword>